<organism evidence="1 2">
    <name type="scientific">Viridibacillus arenosi FSL R5-213</name>
    <dbReference type="NCBI Taxonomy" id="1227360"/>
    <lineage>
        <taxon>Bacteria</taxon>
        <taxon>Bacillati</taxon>
        <taxon>Bacillota</taxon>
        <taxon>Bacilli</taxon>
        <taxon>Bacillales</taxon>
        <taxon>Caryophanaceae</taxon>
        <taxon>Viridibacillus</taxon>
    </lineage>
</organism>
<accession>W4EJE3</accession>
<evidence type="ECO:0000313" key="2">
    <source>
        <dbReference type="Proteomes" id="UP000019062"/>
    </source>
</evidence>
<dbReference type="AlphaFoldDB" id="W4EJE3"/>
<keyword evidence="2" id="KW-1185">Reference proteome</keyword>
<reference evidence="1 2" key="1">
    <citation type="journal article" date="2014" name="BMC Genomics">
        <title>Genomic comparison of sporeforming bacilli isolated from milk.</title>
        <authorList>
            <person name="Moreno Switt A.I."/>
            <person name="Andrus A.D."/>
            <person name="Ranieri M.L."/>
            <person name="Orsi R.H."/>
            <person name="Ivy R."/>
            <person name="den Bakker H.C."/>
            <person name="Martin N.H."/>
            <person name="Wiedmann M."/>
            <person name="Boor K.J."/>
        </authorList>
    </citation>
    <scope>NUCLEOTIDE SEQUENCE [LARGE SCALE GENOMIC DNA]</scope>
    <source>
        <strain evidence="1 2">FSL R5-213</strain>
    </source>
</reference>
<evidence type="ECO:0000313" key="1">
    <source>
        <dbReference type="EMBL" id="ETT80723.1"/>
    </source>
</evidence>
<sequence length="419" mass="47246">MGKRYILNKSIFLPYNLSNSSGIVRKASQHMNTTSALMKQWSGVQSAVGLASQHMNTTSALMKQWSGAQSAVGLASQHMNTTSALMKQWSGVQSAVGLASQHMNTTSALMKQWSGAQSAIGLASQHMNTTSALLKQWSGTQSVTGLASQHMNTTSALLKQWSGAQSAVGLASRHMENMRALQEQWNGSFKSILTDLDDKYEAYRNKQYKLILNAQECQWFLDEELVDHYLEIRDIDETDFDEVAVINYITNHLDEYIHEIVNSSCYETQKRIINQSVYAYKQDYYELAIFPLFGAFDNIISRWAQGILTSPYQFQNVYIPNFRGKLKHNIVKDLEVVEVIQSMNLLKGLTIINAYIDLFDNKPSNQTKINLNSILHGSYNYDELSQNSYLKMIVLLKSALALIDVSPSELNLYLSVKEQ</sequence>
<dbReference type="Proteomes" id="UP000019062">
    <property type="component" value="Unassembled WGS sequence"/>
</dbReference>
<protein>
    <submittedName>
        <fullName evidence="1">Uncharacterized protein</fullName>
    </submittedName>
</protein>
<name>W4EJE3_9BACL</name>
<dbReference type="RefSeq" id="WP_038191242.1">
    <property type="nucleotide sequence ID" value="NZ_ASQA01000044.1"/>
</dbReference>
<dbReference type="EMBL" id="ASQA01000044">
    <property type="protein sequence ID" value="ETT80723.1"/>
    <property type="molecule type" value="Genomic_DNA"/>
</dbReference>
<proteinExistence type="predicted"/>
<comment type="caution">
    <text evidence="1">The sequence shown here is derived from an EMBL/GenBank/DDBJ whole genome shotgun (WGS) entry which is preliminary data.</text>
</comment>
<gene>
    <name evidence="1" type="ORF">C176_21231</name>
</gene>